<sequence>MPSPSRRCMSQAVLTVSVANFAAQARCAASSSSPASGMTCLPRAEFVGVTVVAVRAQTIGQVHALLIGIDRYSVVRPLGGCVNDIEHVTAFLRERLGGRLDERRLLNEDATRDAIAEAVRSHLGAAGPGDTALLWFSGHGSQQPVAPEYWHLEPTGMSQSLVCHDSRRHGVPDLTDKELSALLDRIAGRGAHVAVVLDCCHSGGGTREPGEGVRAIPAAATAPDSSAYLPELRGAAERALTASTRTEHVALSACQSHETAVELITGGERRGIFTMSLLEAMRCLGEGATYRDLLLNARSRVEGFRASQTPVLYPAHRDGPADRRFLGGVLSPPAAMTARWSAGTWLVDAGQCHGIPATSPDAPVEMTVTGHADRTFRATGVGPGLTTVVPLDWAPDPAVRYPVFLSRAPLPVAHVAVEGDPEACDRARHAIDTSPYLRVAGPEDAAPGLRFVLTAAHGDGRDAFRVSRADGSPLIAETTAGAAVAKMAHIARWTQIMELGNPWSSLTGAVQLEIVAARPGSTVAPRDEPAIVPGDDGAITLTYVRTGDGWRAPEVFVRLRNTTGRRLWCVLLNLTDRYRSHAALFPGGFLAPHAVAAAAEGARIPVVLPAGRPVEPGAMSVDWCKLMVADREVSPTALELPPLTDLGTRGPVTAAESLGWGPARDLAAPNSPGDWATTLLPVVTRVPVS</sequence>
<keyword evidence="1" id="KW-0732">Signal</keyword>
<evidence type="ECO:0000313" key="3">
    <source>
        <dbReference type="EMBL" id="TDC12738.1"/>
    </source>
</evidence>
<protein>
    <submittedName>
        <fullName evidence="3">Caspase family protein</fullName>
    </submittedName>
</protein>
<dbReference type="SUPFAM" id="SSF52129">
    <property type="entry name" value="Caspase-like"/>
    <property type="match status" value="1"/>
</dbReference>
<dbReference type="RefSeq" id="WP_131942074.1">
    <property type="nucleotide sequence ID" value="NZ_BAAAMX010000030.1"/>
</dbReference>
<name>A0A4R4NSU2_9ACTN</name>
<dbReference type="Pfam" id="PF00656">
    <property type="entry name" value="Peptidase_C14"/>
    <property type="match status" value="1"/>
</dbReference>
<proteinExistence type="predicted"/>
<dbReference type="Gene3D" id="3.40.50.1460">
    <property type="match status" value="1"/>
</dbReference>
<dbReference type="GO" id="GO:0006508">
    <property type="term" value="P:proteolysis"/>
    <property type="evidence" value="ECO:0007669"/>
    <property type="project" value="InterPro"/>
</dbReference>
<dbReference type="AlphaFoldDB" id="A0A4R4NSU2"/>
<keyword evidence="4" id="KW-1185">Reference proteome</keyword>
<dbReference type="OrthoDB" id="3197455at2"/>
<dbReference type="GO" id="GO:0004197">
    <property type="term" value="F:cysteine-type endopeptidase activity"/>
    <property type="evidence" value="ECO:0007669"/>
    <property type="project" value="InterPro"/>
</dbReference>
<feature type="chain" id="PRO_5038450385" evidence="1">
    <location>
        <begin position="26"/>
        <end position="689"/>
    </location>
</feature>
<gene>
    <name evidence="3" type="ORF">E1284_22445</name>
</gene>
<organism evidence="3 4">
    <name type="scientific">Actinomadura bangladeshensis</name>
    <dbReference type="NCBI Taxonomy" id="453573"/>
    <lineage>
        <taxon>Bacteria</taxon>
        <taxon>Bacillati</taxon>
        <taxon>Actinomycetota</taxon>
        <taxon>Actinomycetes</taxon>
        <taxon>Streptosporangiales</taxon>
        <taxon>Thermomonosporaceae</taxon>
        <taxon>Actinomadura</taxon>
    </lineage>
</organism>
<dbReference type="GO" id="GO:0005737">
    <property type="term" value="C:cytoplasm"/>
    <property type="evidence" value="ECO:0007669"/>
    <property type="project" value="TreeGrafter"/>
</dbReference>
<comment type="caution">
    <text evidence="3">The sequence shown here is derived from an EMBL/GenBank/DDBJ whole genome shotgun (WGS) entry which is preliminary data.</text>
</comment>
<dbReference type="InterPro" id="IPR029030">
    <property type="entry name" value="Caspase-like_dom_sf"/>
</dbReference>
<dbReference type="InterPro" id="IPR050452">
    <property type="entry name" value="Metacaspase"/>
</dbReference>
<dbReference type="EMBL" id="SMJW01000118">
    <property type="protein sequence ID" value="TDC12738.1"/>
    <property type="molecule type" value="Genomic_DNA"/>
</dbReference>
<evidence type="ECO:0000313" key="4">
    <source>
        <dbReference type="Proteomes" id="UP000295431"/>
    </source>
</evidence>
<dbReference type="InterPro" id="IPR011600">
    <property type="entry name" value="Pept_C14_caspase"/>
</dbReference>
<feature type="signal peptide" evidence="1">
    <location>
        <begin position="1"/>
        <end position="25"/>
    </location>
</feature>
<evidence type="ECO:0000256" key="1">
    <source>
        <dbReference type="SAM" id="SignalP"/>
    </source>
</evidence>
<dbReference type="PANTHER" id="PTHR48104:SF30">
    <property type="entry name" value="METACASPASE-1"/>
    <property type="match status" value="1"/>
</dbReference>
<accession>A0A4R4NSU2</accession>
<reference evidence="3 4" key="1">
    <citation type="submission" date="2019-03" db="EMBL/GenBank/DDBJ databases">
        <title>Draft genome sequences of novel Actinobacteria.</title>
        <authorList>
            <person name="Sahin N."/>
            <person name="Ay H."/>
            <person name="Saygin H."/>
        </authorList>
    </citation>
    <scope>NUCLEOTIDE SEQUENCE [LARGE SCALE GENOMIC DNA]</scope>
    <source>
        <strain evidence="3 4">DSM 45347</strain>
    </source>
</reference>
<dbReference type="PANTHER" id="PTHR48104">
    <property type="entry name" value="METACASPASE-4"/>
    <property type="match status" value="1"/>
</dbReference>
<dbReference type="Proteomes" id="UP000295431">
    <property type="component" value="Unassembled WGS sequence"/>
</dbReference>
<evidence type="ECO:0000259" key="2">
    <source>
        <dbReference type="Pfam" id="PF00656"/>
    </source>
</evidence>
<feature type="domain" description="Peptidase C14 caspase" evidence="2">
    <location>
        <begin position="63"/>
        <end position="314"/>
    </location>
</feature>